<keyword evidence="7" id="KW-1185">Reference proteome</keyword>
<feature type="domain" description="RING-type" evidence="5">
    <location>
        <begin position="67"/>
        <end position="109"/>
    </location>
</feature>
<evidence type="ECO:0000259" key="5">
    <source>
        <dbReference type="PROSITE" id="PS50089"/>
    </source>
</evidence>
<dbReference type="RefSeq" id="XP_068363390.1">
    <property type="nucleotide sequence ID" value="XM_068491789.1"/>
</dbReference>
<dbReference type="Gene3D" id="3.30.40.10">
    <property type="entry name" value="Zinc/RING finger domain, C3HC4 (zinc finger)"/>
    <property type="match status" value="1"/>
</dbReference>
<keyword evidence="1" id="KW-0479">Metal-binding</keyword>
<accession>A0A1J4KKN2</accession>
<dbReference type="InterPro" id="IPR013083">
    <property type="entry name" value="Znf_RING/FYVE/PHD"/>
</dbReference>
<dbReference type="Pfam" id="PF00097">
    <property type="entry name" value="zf-C3HC4"/>
    <property type="match status" value="1"/>
</dbReference>
<dbReference type="VEuPathDB" id="TrichDB:TRFO_04261"/>
<evidence type="ECO:0000256" key="4">
    <source>
        <dbReference type="PROSITE-ProRule" id="PRU00175"/>
    </source>
</evidence>
<organism evidence="6 7">
    <name type="scientific">Tritrichomonas foetus</name>
    <dbReference type="NCBI Taxonomy" id="1144522"/>
    <lineage>
        <taxon>Eukaryota</taxon>
        <taxon>Metamonada</taxon>
        <taxon>Parabasalia</taxon>
        <taxon>Tritrichomonadida</taxon>
        <taxon>Tritrichomonadidae</taxon>
        <taxon>Tritrichomonas</taxon>
    </lineage>
</organism>
<protein>
    <recommendedName>
        <fullName evidence="5">RING-type domain-containing protein</fullName>
    </recommendedName>
</protein>
<evidence type="ECO:0000256" key="3">
    <source>
        <dbReference type="ARBA" id="ARBA00022833"/>
    </source>
</evidence>
<evidence type="ECO:0000256" key="1">
    <source>
        <dbReference type="ARBA" id="ARBA00022723"/>
    </source>
</evidence>
<reference evidence="6" key="1">
    <citation type="submission" date="2016-10" db="EMBL/GenBank/DDBJ databases">
        <authorList>
            <person name="Benchimol M."/>
            <person name="Almeida L.G."/>
            <person name="Vasconcelos A.T."/>
            <person name="Perreira-Neves A."/>
            <person name="Rosa I.A."/>
            <person name="Tasca T."/>
            <person name="Bogo M.R."/>
            <person name="de Souza W."/>
        </authorList>
    </citation>
    <scope>NUCLEOTIDE SEQUENCE [LARGE SCALE GENOMIC DNA]</scope>
    <source>
        <strain evidence="6">K</strain>
    </source>
</reference>
<keyword evidence="3" id="KW-0862">Zinc</keyword>
<comment type="caution">
    <text evidence="6">The sequence shown here is derived from an EMBL/GenBank/DDBJ whole genome shotgun (WGS) entry which is preliminary data.</text>
</comment>
<keyword evidence="2 4" id="KW-0863">Zinc-finger</keyword>
<dbReference type="GO" id="GO:0008270">
    <property type="term" value="F:zinc ion binding"/>
    <property type="evidence" value="ECO:0007669"/>
    <property type="project" value="UniProtKB-KW"/>
</dbReference>
<evidence type="ECO:0000256" key="2">
    <source>
        <dbReference type="ARBA" id="ARBA00022771"/>
    </source>
</evidence>
<dbReference type="PROSITE" id="PS50089">
    <property type="entry name" value="ZF_RING_2"/>
    <property type="match status" value="1"/>
</dbReference>
<dbReference type="GeneID" id="94826493"/>
<dbReference type="Proteomes" id="UP000179807">
    <property type="component" value="Unassembled WGS sequence"/>
</dbReference>
<name>A0A1J4KKN2_9EUKA</name>
<gene>
    <name evidence="6" type="ORF">TRFO_04261</name>
</gene>
<proteinExistence type="predicted"/>
<evidence type="ECO:0000313" key="7">
    <source>
        <dbReference type="Proteomes" id="UP000179807"/>
    </source>
</evidence>
<dbReference type="EMBL" id="MLAK01000616">
    <property type="protein sequence ID" value="OHT10254.1"/>
    <property type="molecule type" value="Genomic_DNA"/>
</dbReference>
<dbReference type="SUPFAM" id="SSF57850">
    <property type="entry name" value="RING/U-box"/>
    <property type="match status" value="1"/>
</dbReference>
<dbReference type="InterPro" id="IPR017907">
    <property type="entry name" value="Znf_RING_CS"/>
</dbReference>
<dbReference type="PROSITE" id="PS00518">
    <property type="entry name" value="ZF_RING_1"/>
    <property type="match status" value="1"/>
</dbReference>
<dbReference type="AlphaFoldDB" id="A0A1J4KKN2"/>
<dbReference type="InterPro" id="IPR018957">
    <property type="entry name" value="Znf_C3HC4_RING-type"/>
</dbReference>
<sequence length="207" mass="23555">MGGDQSSPKRSQRKRKAHQIPYDQKITHGLYKKYLWSPAQISMLIESGKVSPMFYPKEGEDEHSVYCEICYSFYPVVNKTGCCGHQICSECLEAVIEPPPNKRTCPFCKVDNFAIIPYVTKENGGISGDGDDIEYLKFEERRKQGLEDKHIQPEEKPPMMNPSYQANVRECSPKAISIANMFHVNPDTIEELLEAGLTEEDIILQFS</sequence>
<evidence type="ECO:0000313" key="6">
    <source>
        <dbReference type="EMBL" id="OHT10254.1"/>
    </source>
</evidence>
<dbReference type="InterPro" id="IPR001841">
    <property type="entry name" value="Znf_RING"/>
</dbReference>